<evidence type="ECO:0000313" key="1">
    <source>
        <dbReference type="EMBL" id="KAI5394645.1"/>
    </source>
</evidence>
<name>A0A9D4W591_PEA</name>
<dbReference type="Gramene" id="Psat06G0132600-T4">
    <property type="protein sequence ID" value="KAI5394645.1"/>
    <property type="gene ID" value="KIW84_061326"/>
</dbReference>
<comment type="caution">
    <text evidence="1">The sequence shown here is derived from an EMBL/GenBank/DDBJ whole genome shotgun (WGS) entry which is preliminary data.</text>
</comment>
<protein>
    <recommendedName>
        <fullName evidence="3">Disease resistance protein</fullName>
    </recommendedName>
</protein>
<proteinExistence type="predicted"/>
<dbReference type="AlphaFoldDB" id="A0A9D4W591"/>
<evidence type="ECO:0008006" key="3">
    <source>
        <dbReference type="Google" id="ProtNLM"/>
    </source>
</evidence>
<gene>
    <name evidence="1" type="ORF">KIW84_061326</name>
</gene>
<accession>A0A9D4W591</accession>
<dbReference type="EMBL" id="JAMSHJ010000006">
    <property type="protein sequence ID" value="KAI5394645.1"/>
    <property type="molecule type" value="Genomic_DNA"/>
</dbReference>
<sequence>MFCFKGRFIKSNVKGLQNDDGSLQKETTSEKDRSPLLFKFNEKLNSLPENMHEFMPSLKELQLRGCPQIESSTMRPLKIRISNKFMEGKQNHYDPLFARLEGLVSVHSPSSNGKQSPAFR</sequence>
<organism evidence="1 2">
    <name type="scientific">Pisum sativum</name>
    <name type="common">Garden pea</name>
    <name type="synonym">Lathyrus oleraceus</name>
    <dbReference type="NCBI Taxonomy" id="3888"/>
    <lineage>
        <taxon>Eukaryota</taxon>
        <taxon>Viridiplantae</taxon>
        <taxon>Streptophyta</taxon>
        <taxon>Embryophyta</taxon>
        <taxon>Tracheophyta</taxon>
        <taxon>Spermatophyta</taxon>
        <taxon>Magnoliopsida</taxon>
        <taxon>eudicotyledons</taxon>
        <taxon>Gunneridae</taxon>
        <taxon>Pentapetalae</taxon>
        <taxon>rosids</taxon>
        <taxon>fabids</taxon>
        <taxon>Fabales</taxon>
        <taxon>Fabaceae</taxon>
        <taxon>Papilionoideae</taxon>
        <taxon>50 kb inversion clade</taxon>
        <taxon>NPAAA clade</taxon>
        <taxon>Hologalegina</taxon>
        <taxon>IRL clade</taxon>
        <taxon>Fabeae</taxon>
        <taxon>Lathyrus</taxon>
    </lineage>
</organism>
<keyword evidence="2" id="KW-1185">Reference proteome</keyword>
<dbReference type="Proteomes" id="UP001058974">
    <property type="component" value="Chromosome 6"/>
</dbReference>
<evidence type="ECO:0000313" key="2">
    <source>
        <dbReference type="Proteomes" id="UP001058974"/>
    </source>
</evidence>
<reference evidence="1 2" key="1">
    <citation type="journal article" date="2022" name="Nat. Genet.">
        <title>Improved pea reference genome and pan-genome highlight genomic features and evolutionary characteristics.</title>
        <authorList>
            <person name="Yang T."/>
            <person name="Liu R."/>
            <person name="Luo Y."/>
            <person name="Hu S."/>
            <person name="Wang D."/>
            <person name="Wang C."/>
            <person name="Pandey M.K."/>
            <person name="Ge S."/>
            <person name="Xu Q."/>
            <person name="Li N."/>
            <person name="Li G."/>
            <person name="Huang Y."/>
            <person name="Saxena R.K."/>
            <person name="Ji Y."/>
            <person name="Li M."/>
            <person name="Yan X."/>
            <person name="He Y."/>
            <person name="Liu Y."/>
            <person name="Wang X."/>
            <person name="Xiang C."/>
            <person name="Varshney R.K."/>
            <person name="Ding H."/>
            <person name="Gao S."/>
            <person name="Zong X."/>
        </authorList>
    </citation>
    <scope>NUCLEOTIDE SEQUENCE [LARGE SCALE GENOMIC DNA]</scope>
    <source>
        <strain evidence="1 2">cv. Zhongwan 6</strain>
    </source>
</reference>